<dbReference type="KEGG" id="lbc:LACBIDRAFT_308617"/>
<dbReference type="OrthoDB" id="10406589at2759"/>
<dbReference type="Proteomes" id="UP000001194">
    <property type="component" value="Unassembled WGS sequence"/>
</dbReference>
<dbReference type="GeneID" id="6071311"/>
<dbReference type="AlphaFoldDB" id="B0CWS9"/>
<evidence type="ECO:0000313" key="1">
    <source>
        <dbReference type="EMBL" id="EDR13558.1"/>
    </source>
</evidence>
<name>B0CWS9_LACBS</name>
<keyword evidence="2" id="KW-1185">Reference proteome</keyword>
<dbReference type="EMBL" id="DS547093">
    <property type="protein sequence ID" value="EDR13558.1"/>
    <property type="molecule type" value="Genomic_DNA"/>
</dbReference>
<accession>B0CWS9</accession>
<protein>
    <submittedName>
        <fullName evidence="1">Predicted protein</fullName>
    </submittedName>
</protein>
<proteinExistence type="predicted"/>
<reference evidence="1 2" key="1">
    <citation type="journal article" date="2008" name="Nature">
        <title>The genome of Laccaria bicolor provides insights into mycorrhizal symbiosis.</title>
        <authorList>
            <person name="Martin F."/>
            <person name="Aerts A."/>
            <person name="Ahren D."/>
            <person name="Brun A."/>
            <person name="Danchin E.G.J."/>
            <person name="Duchaussoy F."/>
            <person name="Gibon J."/>
            <person name="Kohler A."/>
            <person name="Lindquist E."/>
            <person name="Pereda V."/>
            <person name="Salamov A."/>
            <person name="Shapiro H.J."/>
            <person name="Wuyts J."/>
            <person name="Blaudez D."/>
            <person name="Buee M."/>
            <person name="Brokstein P."/>
            <person name="Canbaeck B."/>
            <person name="Cohen D."/>
            <person name="Courty P.E."/>
            <person name="Coutinho P.M."/>
            <person name="Delaruelle C."/>
            <person name="Detter J.C."/>
            <person name="Deveau A."/>
            <person name="DiFazio S."/>
            <person name="Duplessis S."/>
            <person name="Fraissinet-Tachet L."/>
            <person name="Lucic E."/>
            <person name="Frey-Klett P."/>
            <person name="Fourrey C."/>
            <person name="Feussner I."/>
            <person name="Gay G."/>
            <person name="Grimwood J."/>
            <person name="Hoegger P.J."/>
            <person name="Jain P."/>
            <person name="Kilaru S."/>
            <person name="Labbe J."/>
            <person name="Lin Y.C."/>
            <person name="Legue V."/>
            <person name="Le Tacon F."/>
            <person name="Marmeisse R."/>
            <person name="Melayah D."/>
            <person name="Montanini B."/>
            <person name="Muratet M."/>
            <person name="Nehls U."/>
            <person name="Niculita-Hirzel H."/>
            <person name="Oudot-Le Secq M.P."/>
            <person name="Peter M."/>
            <person name="Quesneville H."/>
            <person name="Rajashekar B."/>
            <person name="Reich M."/>
            <person name="Rouhier N."/>
            <person name="Schmutz J."/>
            <person name="Yin T."/>
            <person name="Chalot M."/>
            <person name="Henrissat B."/>
            <person name="Kuees U."/>
            <person name="Lucas S."/>
            <person name="Van de Peer Y."/>
            <person name="Podila G.K."/>
            <person name="Polle A."/>
            <person name="Pukkila P.J."/>
            <person name="Richardson P.M."/>
            <person name="Rouze P."/>
            <person name="Sanders I.R."/>
            <person name="Stajich J.E."/>
            <person name="Tunlid A."/>
            <person name="Tuskan G."/>
            <person name="Grigoriev I.V."/>
        </authorList>
    </citation>
    <scope>NUCLEOTIDE SEQUENCE [LARGE SCALE GENOMIC DNA]</scope>
    <source>
        <strain evidence="2">S238N-H82 / ATCC MYA-4686</strain>
    </source>
</reference>
<dbReference type="HOGENOM" id="CLU_2740456_0_0_1"/>
<dbReference type="RefSeq" id="XP_001876056.1">
    <property type="nucleotide sequence ID" value="XM_001876021.1"/>
</dbReference>
<sequence>MMKNIIEMLAYRSSGLSPSISRLKNALVSEPDMLFTKEDFETLQATSLGDLALTMVDKKGTYIWKDGNWRL</sequence>
<gene>
    <name evidence="1" type="ORF">LACBIDRAFT_308617</name>
</gene>
<organism evidence="2">
    <name type="scientific">Laccaria bicolor (strain S238N-H82 / ATCC MYA-4686)</name>
    <name type="common">Bicoloured deceiver</name>
    <name type="synonym">Laccaria laccata var. bicolor</name>
    <dbReference type="NCBI Taxonomy" id="486041"/>
    <lineage>
        <taxon>Eukaryota</taxon>
        <taxon>Fungi</taxon>
        <taxon>Dikarya</taxon>
        <taxon>Basidiomycota</taxon>
        <taxon>Agaricomycotina</taxon>
        <taxon>Agaricomycetes</taxon>
        <taxon>Agaricomycetidae</taxon>
        <taxon>Agaricales</taxon>
        <taxon>Agaricineae</taxon>
        <taxon>Hydnangiaceae</taxon>
        <taxon>Laccaria</taxon>
    </lineage>
</organism>
<evidence type="ECO:0000313" key="2">
    <source>
        <dbReference type="Proteomes" id="UP000001194"/>
    </source>
</evidence>
<dbReference type="InParanoid" id="B0CWS9"/>